<sequence length="188" mass="21312">MTLPNKLTMIRIAVIPLMIVLCYIPWLKENTLFLGVSWLYFLLVILFILASVTDFLDGAIARKYQLITTFGKLADPLADKMLVFTAMTVLMMDGFIPMWVYIVILIREFMVSGIRMVVIEKGTVIAAAKLGKWKTFVTMVAIIVLFFSGLHEIIEIIGTVLIYLACALTILSGIEYFYNNRKDILESI</sequence>
<evidence type="ECO:0000256" key="7">
    <source>
        <dbReference type="ARBA" id="ARBA00023098"/>
    </source>
</evidence>
<dbReference type="Proteomes" id="UP000886758">
    <property type="component" value="Unassembled WGS sequence"/>
</dbReference>
<dbReference type="InterPro" id="IPR004570">
    <property type="entry name" value="Phosphatidylglycerol_P_synth"/>
</dbReference>
<reference evidence="14" key="1">
    <citation type="submission" date="2020-10" db="EMBL/GenBank/DDBJ databases">
        <authorList>
            <person name="Gilroy R."/>
        </authorList>
    </citation>
    <scope>NUCLEOTIDE SEQUENCE</scope>
    <source>
        <strain evidence="14">ChiW17-6978</strain>
    </source>
</reference>
<dbReference type="GO" id="GO:0046474">
    <property type="term" value="P:glycerophospholipid biosynthetic process"/>
    <property type="evidence" value="ECO:0007669"/>
    <property type="project" value="TreeGrafter"/>
</dbReference>
<dbReference type="InterPro" id="IPR043130">
    <property type="entry name" value="CDP-OH_PTrfase_TM_dom"/>
</dbReference>
<keyword evidence="4 12" id="KW-0808">Transferase</keyword>
<keyword evidence="5 13" id="KW-0812">Transmembrane</keyword>
<keyword evidence="7" id="KW-0443">Lipid metabolism</keyword>
<dbReference type="AlphaFoldDB" id="A0A9D1KJX8"/>
<dbReference type="InterPro" id="IPR048254">
    <property type="entry name" value="CDP_ALCOHOL_P_TRANSF_CS"/>
</dbReference>
<accession>A0A9D1KJX8</accession>
<evidence type="ECO:0000256" key="6">
    <source>
        <dbReference type="ARBA" id="ARBA00022989"/>
    </source>
</evidence>
<evidence type="ECO:0000256" key="1">
    <source>
        <dbReference type="ARBA" id="ARBA00004141"/>
    </source>
</evidence>
<evidence type="ECO:0000256" key="2">
    <source>
        <dbReference type="ARBA" id="ARBA00010441"/>
    </source>
</evidence>
<proteinExistence type="inferred from homology"/>
<evidence type="ECO:0000313" key="15">
    <source>
        <dbReference type="Proteomes" id="UP000886758"/>
    </source>
</evidence>
<evidence type="ECO:0000256" key="9">
    <source>
        <dbReference type="ARBA" id="ARBA00023209"/>
    </source>
</evidence>
<organism evidence="14 15">
    <name type="scientific">Candidatus Pelethenecus faecipullorum</name>
    <dbReference type="NCBI Taxonomy" id="2840900"/>
    <lineage>
        <taxon>Bacteria</taxon>
        <taxon>Bacillati</taxon>
        <taxon>Mycoplasmatota</taxon>
        <taxon>Mollicutes</taxon>
        <taxon>Candidatus Pelethenecus</taxon>
    </lineage>
</organism>
<dbReference type="PIRSF" id="PIRSF000847">
    <property type="entry name" value="Phos_ph_gly_syn"/>
    <property type="match status" value="1"/>
</dbReference>
<name>A0A9D1KJX8_9MOLU</name>
<keyword evidence="10" id="KW-1208">Phospholipid metabolism</keyword>
<comment type="similarity">
    <text evidence="2 12">Belongs to the CDP-alcohol phosphatidyltransferase class-I family.</text>
</comment>
<reference evidence="14" key="2">
    <citation type="journal article" date="2021" name="PeerJ">
        <title>Extensive microbial diversity within the chicken gut microbiome revealed by metagenomics and culture.</title>
        <authorList>
            <person name="Gilroy R."/>
            <person name="Ravi A."/>
            <person name="Getino M."/>
            <person name="Pursley I."/>
            <person name="Horton D.L."/>
            <person name="Alikhan N.F."/>
            <person name="Baker D."/>
            <person name="Gharbi K."/>
            <person name="Hall N."/>
            <person name="Watson M."/>
            <person name="Adriaenssens E.M."/>
            <person name="Foster-Nyarko E."/>
            <person name="Jarju S."/>
            <person name="Secka A."/>
            <person name="Antonio M."/>
            <person name="Oren A."/>
            <person name="Chaudhuri R.R."/>
            <person name="La Ragione R."/>
            <person name="Hildebrand F."/>
            <person name="Pallen M.J."/>
        </authorList>
    </citation>
    <scope>NUCLEOTIDE SEQUENCE</scope>
    <source>
        <strain evidence="14">ChiW17-6978</strain>
    </source>
</reference>
<keyword evidence="6 13" id="KW-1133">Transmembrane helix</keyword>
<evidence type="ECO:0000313" key="14">
    <source>
        <dbReference type="EMBL" id="HIT49744.1"/>
    </source>
</evidence>
<evidence type="ECO:0000256" key="10">
    <source>
        <dbReference type="ARBA" id="ARBA00023264"/>
    </source>
</evidence>
<feature type="transmembrane region" description="Helical" evidence="13">
    <location>
        <begin position="73"/>
        <end position="92"/>
    </location>
</feature>
<evidence type="ECO:0000256" key="4">
    <source>
        <dbReference type="ARBA" id="ARBA00022679"/>
    </source>
</evidence>
<gene>
    <name evidence="14" type="primary">pgsA</name>
    <name evidence="14" type="ORF">IAD46_01825</name>
</gene>
<protein>
    <recommendedName>
        <fullName evidence="11">CDP-diacylglycerol--glycerol-3-phosphate 3-phosphatidyltransferase</fullName>
        <ecNumber evidence="11">2.7.8.5</ecNumber>
    </recommendedName>
</protein>
<comment type="subcellular location">
    <subcellularLocation>
        <location evidence="1">Membrane</location>
        <topology evidence="1">Multi-pass membrane protein</topology>
    </subcellularLocation>
</comment>
<evidence type="ECO:0000256" key="13">
    <source>
        <dbReference type="SAM" id="Phobius"/>
    </source>
</evidence>
<dbReference type="PANTHER" id="PTHR14269">
    <property type="entry name" value="CDP-DIACYLGLYCEROL--GLYCEROL-3-PHOSPHATE 3-PHOSPHATIDYLTRANSFERASE-RELATED"/>
    <property type="match status" value="1"/>
</dbReference>
<dbReference type="EC" id="2.7.8.5" evidence="11"/>
<evidence type="ECO:0000256" key="11">
    <source>
        <dbReference type="NCBIfam" id="TIGR00560"/>
    </source>
</evidence>
<evidence type="ECO:0000256" key="3">
    <source>
        <dbReference type="ARBA" id="ARBA00022516"/>
    </source>
</evidence>
<dbReference type="InterPro" id="IPR000462">
    <property type="entry name" value="CDP-OH_P_trans"/>
</dbReference>
<dbReference type="Gene3D" id="1.20.120.1760">
    <property type="match status" value="1"/>
</dbReference>
<dbReference type="GO" id="GO:0016020">
    <property type="term" value="C:membrane"/>
    <property type="evidence" value="ECO:0007669"/>
    <property type="project" value="UniProtKB-SubCell"/>
</dbReference>
<dbReference type="InterPro" id="IPR050324">
    <property type="entry name" value="CDP-alcohol_PTase-I"/>
</dbReference>
<dbReference type="GO" id="GO:0008444">
    <property type="term" value="F:CDP-diacylglycerol-glycerol-3-phosphate 3-phosphatidyltransferase activity"/>
    <property type="evidence" value="ECO:0007669"/>
    <property type="project" value="UniProtKB-UniRule"/>
</dbReference>
<feature type="transmembrane region" description="Helical" evidence="13">
    <location>
        <begin position="156"/>
        <end position="178"/>
    </location>
</feature>
<keyword evidence="8 13" id="KW-0472">Membrane</keyword>
<dbReference type="Pfam" id="PF01066">
    <property type="entry name" value="CDP-OH_P_transf"/>
    <property type="match status" value="1"/>
</dbReference>
<dbReference type="PROSITE" id="PS00379">
    <property type="entry name" value="CDP_ALCOHOL_P_TRANSF"/>
    <property type="match status" value="1"/>
</dbReference>
<dbReference type="EMBL" id="DVLF01000060">
    <property type="protein sequence ID" value="HIT49744.1"/>
    <property type="molecule type" value="Genomic_DNA"/>
</dbReference>
<evidence type="ECO:0000256" key="5">
    <source>
        <dbReference type="ARBA" id="ARBA00022692"/>
    </source>
</evidence>
<feature type="transmembrane region" description="Helical" evidence="13">
    <location>
        <begin position="7"/>
        <end position="26"/>
    </location>
</feature>
<comment type="caution">
    <text evidence="14">The sequence shown here is derived from an EMBL/GenBank/DDBJ whole genome shotgun (WGS) entry which is preliminary data.</text>
</comment>
<dbReference type="NCBIfam" id="TIGR00560">
    <property type="entry name" value="pgsA"/>
    <property type="match status" value="1"/>
</dbReference>
<dbReference type="PANTHER" id="PTHR14269:SF62">
    <property type="entry name" value="CDP-DIACYLGLYCEROL--GLYCEROL-3-PHOSPHATE 3-PHOSPHATIDYLTRANSFERASE 1, CHLOROPLASTIC"/>
    <property type="match status" value="1"/>
</dbReference>
<feature type="transmembrane region" description="Helical" evidence="13">
    <location>
        <begin position="130"/>
        <end position="150"/>
    </location>
</feature>
<keyword evidence="3" id="KW-0444">Lipid biosynthesis</keyword>
<evidence type="ECO:0000256" key="12">
    <source>
        <dbReference type="RuleBase" id="RU003750"/>
    </source>
</evidence>
<feature type="transmembrane region" description="Helical" evidence="13">
    <location>
        <begin position="32"/>
        <end position="52"/>
    </location>
</feature>
<keyword evidence="9" id="KW-0594">Phospholipid biosynthesis</keyword>
<evidence type="ECO:0000256" key="8">
    <source>
        <dbReference type="ARBA" id="ARBA00023136"/>
    </source>
</evidence>